<evidence type="ECO:0000256" key="2">
    <source>
        <dbReference type="ARBA" id="ARBA00007861"/>
    </source>
</evidence>
<dbReference type="EMBL" id="ATAM02000002">
    <property type="protein sequence ID" value="KAL0254048.1"/>
    <property type="molecule type" value="Genomic_DNA"/>
</dbReference>
<dbReference type="PANTHER" id="PTHR16038">
    <property type="entry name" value="NOP SEVEN ASSOCIATED PROTEIN 1"/>
    <property type="match status" value="1"/>
</dbReference>
<evidence type="ECO:0000313" key="7">
    <source>
        <dbReference type="Proteomes" id="UP000054399"/>
    </source>
</evidence>
<evidence type="ECO:0000256" key="3">
    <source>
        <dbReference type="ARBA" id="ARBA00011187"/>
    </source>
</evidence>
<evidence type="ECO:0000256" key="4">
    <source>
        <dbReference type="ARBA" id="ARBA00014234"/>
    </source>
</evidence>
<evidence type="ECO:0000256" key="1">
    <source>
        <dbReference type="ARBA" id="ARBA00002889"/>
    </source>
</evidence>
<feature type="compositionally biased region" description="Acidic residues" evidence="5">
    <location>
        <begin position="394"/>
        <end position="430"/>
    </location>
</feature>
<dbReference type="GeneID" id="91988285"/>
<comment type="function">
    <text evidence="1">Involved in the biogenesis of the 60S ribosomal subunit.</text>
</comment>
<dbReference type="InterPro" id="IPR037379">
    <property type="entry name" value="WDR74/Nsa1"/>
</dbReference>
<dbReference type="InterPro" id="IPR036322">
    <property type="entry name" value="WD40_repeat_dom_sf"/>
</dbReference>
<dbReference type="InterPro" id="IPR015943">
    <property type="entry name" value="WD40/YVTN_repeat-like_dom_sf"/>
</dbReference>
<name>A0ABR3C085_9TREE</name>
<gene>
    <name evidence="6" type="ORF">I308_101427</name>
</gene>
<proteinExistence type="inferred from homology"/>
<accession>A0ABR3C085</accession>
<dbReference type="SUPFAM" id="SSF50978">
    <property type="entry name" value="WD40 repeat-like"/>
    <property type="match status" value="1"/>
</dbReference>
<dbReference type="RefSeq" id="XP_066616269.1">
    <property type="nucleotide sequence ID" value="XM_066755983.1"/>
</dbReference>
<dbReference type="Gene3D" id="2.130.10.10">
    <property type="entry name" value="YVTN repeat-like/Quinoprotein amine dehydrogenase"/>
    <property type="match status" value="1"/>
</dbReference>
<keyword evidence="7" id="KW-1185">Reference proteome</keyword>
<comment type="caution">
    <text evidence="6">The sequence shown here is derived from an EMBL/GenBank/DDBJ whole genome shotgun (WGS) entry which is preliminary data.</text>
</comment>
<organism evidence="6 7">
    <name type="scientific">Cryptococcus tetragattii IND107</name>
    <dbReference type="NCBI Taxonomy" id="1296105"/>
    <lineage>
        <taxon>Eukaryota</taxon>
        <taxon>Fungi</taxon>
        <taxon>Dikarya</taxon>
        <taxon>Basidiomycota</taxon>
        <taxon>Agaricomycotina</taxon>
        <taxon>Tremellomycetes</taxon>
        <taxon>Tremellales</taxon>
        <taxon>Cryptococcaceae</taxon>
        <taxon>Cryptococcus</taxon>
        <taxon>Cryptococcus gattii species complex</taxon>
    </lineage>
</organism>
<dbReference type="PANTHER" id="PTHR16038:SF4">
    <property type="entry name" value="WD REPEAT-CONTAINING PROTEIN 74"/>
    <property type="match status" value="1"/>
</dbReference>
<sequence length="442" mass="47718">MTRTYNFLAPSLYPNTLVDISFPEPTIGVVSVCPADPVIHHLPVKYGEHNALGGVRKIVCLGDNKAVVADDKFQISTLELSPIGTEIPSPPIVTYQESVKARSNDVWAGLVPVENGTVSALASGLLTFHPSSGCSSSSRSVSSPLACLASTSLAPNQFALAGKEVDVSIWDVERTFASSSDSPMVDAGKRKKNALEPGQIWQAKNMPNNYLKLRPPVHHLALSWLNSPDALVSGTKMGTVRRFDTRQRKPVADWRVAREGGIACLIPGEENELFFSDRSNYLGALDLRTGKVLYSYSSLTATPHHLLAISSETSSPLPPSTKRIGFASVSSDASIRLHTCTTPPPQDQKGNWASEGKKGDIVGMVGGIGLGGAIFRGYGERELEVRKEVKEDGVGEDESDDEEEMWEGMDEVEDAGEGSDSDEGDYDSEEDAQKKKSKRSRL</sequence>
<evidence type="ECO:0000256" key="5">
    <source>
        <dbReference type="SAM" id="MobiDB-lite"/>
    </source>
</evidence>
<reference evidence="6 7" key="2">
    <citation type="submission" date="2024-01" db="EMBL/GenBank/DDBJ databases">
        <title>Comparative genomics of Cryptococcus and Kwoniella reveals pathogenesis evolution and contrasting modes of karyotype evolution via chromosome fusion or intercentromeric recombination.</title>
        <authorList>
            <person name="Coelho M.A."/>
            <person name="David-Palma M."/>
            <person name="Shea T."/>
            <person name="Bowers K."/>
            <person name="Mcginley-Smith S."/>
            <person name="Mohammad A.W."/>
            <person name="Gnirke A."/>
            <person name="Yurkov A.M."/>
            <person name="Nowrousian M."/>
            <person name="Sun S."/>
            <person name="Cuomo C.A."/>
            <person name="Heitman J."/>
        </authorList>
    </citation>
    <scope>NUCLEOTIDE SEQUENCE [LARGE SCALE GENOMIC DNA]</scope>
    <source>
        <strain evidence="6 7">IND107</strain>
    </source>
</reference>
<dbReference type="Proteomes" id="UP000054399">
    <property type="component" value="Unassembled WGS sequence"/>
</dbReference>
<protein>
    <recommendedName>
        <fullName evidence="4">Ribosome biogenesis protein NSA1</fullName>
    </recommendedName>
</protein>
<reference evidence="7" key="1">
    <citation type="submission" date="2015-01" db="EMBL/GenBank/DDBJ databases">
        <title>The Genome Sequence of Cryptococcus gattii MMRL2647.</title>
        <authorList>
            <consortium name="The Broad Institute Genomics Platform"/>
            <person name="Cuomo C."/>
            <person name="Litvintseva A."/>
            <person name="Chen Y."/>
            <person name="Heitman J."/>
            <person name="Sun S."/>
            <person name="Springer D."/>
            <person name="Dromer F."/>
            <person name="Young S."/>
            <person name="Zeng Q."/>
            <person name="Gargeya S."/>
            <person name="Abouelleil A."/>
            <person name="Alvarado L."/>
            <person name="Chapman S.B."/>
            <person name="Gainer-Dewar J."/>
            <person name="Goldberg J."/>
            <person name="Griggs A."/>
            <person name="Gujja S."/>
            <person name="Hansen M."/>
            <person name="Howarth C."/>
            <person name="Imamovic A."/>
            <person name="Larimer J."/>
            <person name="Murphy C."/>
            <person name="Naylor J."/>
            <person name="Pearson M."/>
            <person name="Priest M."/>
            <person name="Roberts A."/>
            <person name="Saif S."/>
            <person name="Shea T."/>
            <person name="Sykes S."/>
            <person name="Wortman J."/>
            <person name="Nusbaum C."/>
            <person name="Birren B."/>
        </authorList>
    </citation>
    <scope>NUCLEOTIDE SEQUENCE [LARGE SCALE GENOMIC DNA]</scope>
    <source>
        <strain evidence="7">IND107</strain>
    </source>
</reference>
<comment type="subunit">
    <text evidence="3">Component of the pre-66S ribosomal particle.</text>
</comment>
<feature type="region of interest" description="Disordered" evidence="5">
    <location>
        <begin position="387"/>
        <end position="442"/>
    </location>
</feature>
<comment type="similarity">
    <text evidence="2">Belongs to the NSA1 family.</text>
</comment>
<evidence type="ECO:0000313" key="6">
    <source>
        <dbReference type="EMBL" id="KAL0254048.1"/>
    </source>
</evidence>